<dbReference type="EMBL" id="CAJOBJ010044706">
    <property type="protein sequence ID" value="CAF4344230.1"/>
    <property type="molecule type" value="Genomic_DNA"/>
</dbReference>
<feature type="non-terminal residue" evidence="1">
    <location>
        <position position="1"/>
    </location>
</feature>
<comment type="caution">
    <text evidence="1">The sequence shown here is derived from an EMBL/GenBank/DDBJ whole genome shotgun (WGS) entry which is preliminary data.</text>
</comment>
<evidence type="ECO:0000313" key="2">
    <source>
        <dbReference type="Proteomes" id="UP000681720"/>
    </source>
</evidence>
<name>A0A8S2UHX0_9BILA</name>
<sequence length="102" mass="11391">TRPAPRTYSYPIQPTPRLAIPPQNTVMNISKHHINQSDTHQLMSIIHQNDKYIPSARNKSITFPIPSTSSPPLPLPLPASTSAFTRPSIQRVPATKTIRVPY</sequence>
<protein>
    <submittedName>
        <fullName evidence="1">Uncharacterized protein</fullName>
    </submittedName>
</protein>
<evidence type="ECO:0000313" key="1">
    <source>
        <dbReference type="EMBL" id="CAF4344230.1"/>
    </source>
</evidence>
<dbReference type="Proteomes" id="UP000681720">
    <property type="component" value="Unassembled WGS sequence"/>
</dbReference>
<dbReference type="AlphaFoldDB" id="A0A8S2UHX0"/>
<organism evidence="1 2">
    <name type="scientific">Rotaria magnacalcarata</name>
    <dbReference type="NCBI Taxonomy" id="392030"/>
    <lineage>
        <taxon>Eukaryota</taxon>
        <taxon>Metazoa</taxon>
        <taxon>Spiralia</taxon>
        <taxon>Gnathifera</taxon>
        <taxon>Rotifera</taxon>
        <taxon>Eurotatoria</taxon>
        <taxon>Bdelloidea</taxon>
        <taxon>Philodinida</taxon>
        <taxon>Philodinidae</taxon>
        <taxon>Rotaria</taxon>
    </lineage>
</organism>
<proteinExistence type="predicted"/>
<reference evidence="1" key="1">
    <citation type="submission" date="2021-02" db="EMBL/GenBank/DDBJ databases">
        <authorList>
            <person name="Nowell W R."/>
        </authorList>
    </citation>
    <scope>NUCLEOTIDE SEQUENCE</scope>
</reference>
<gene>
    <name evidence="1" type="ORF">GIL414_LOCUS27683</name>
</gene>
<accession>A0A8S2UHX0</accession>
<feature type="non-terminal residue" evidence="1">
    <location>
        <position position="102"/>
    </location>
</feature>